<name>A0A4Z2FKL4_9TELE</name>
<dbReference type="Proteomes" id="UP000314294">
    <property type="component" value="Unassembled WGS sequence"/>
</dbReference>
<comment type="caution">
    <text evidence="2">The sequence shown here is derived from an EMBL/GenBank/DDBJ whole genome shotgun (WGS) entry which is preliminary data.</text>
</comment>
<dbReference type="AlphaFoldDB" id="A0A4Z2FKL4"/>
<proteinExistence type="predicted"/>
<accession>A0A4Z2FKL4</accession>
<dbReference type="OrthoDB" id="8744695at2759"/>
<sequence length="176" mass="19613">MEANLSSAASSILDVAAAAAGSPNGTEGLQIRVTLWVLLKKEDDNFWWWRVGSERSGQRGRAINLLPANTQIREIRVFLESVLAEKAQRKRCNQVLKSLLQAEFLRSESVSGEINQRFKWPFIGAEALPRMITALLVDWLPPSASTPVTFNRFPGEKKGVGKIPEVPVERESGEER</sequence>
<dbReference type="EMBL" id="SRLO01001120">
    <property type="protein sequence ID" value="TNN41283.1"/>
    <property type="molecule type" value="Genomic_DNA"/>
</dbReference>
<evidence type="ECO:0000313" key="3">
    <source>
        <dbReference type="Proteomes" id="UP000314294"/>
    </source>
</evidence>
<feature type="compositionally biased region" description="Basic and acidic residues" evidence="1">
    <location>
        <begin position="167"/>
        <end position="176"/>
    </location>
</feature>
<organism evidence="2 3">
    <name type="scientific">Liparis tanakae</name>
    <name type="common">Tanaka's snailfish</name>
    <dbReference type="NCBI Taxonomy" id="230148"/>
    <lineage>
        <taxon>Eukaryota</taxon>
        <taxon>Metazoa</taxon>
        <taxon>Chordata</taxon>
        <taxon>Craniata</taxon>
        <taxon>Vertebrata</taxon>
        <taxon>Euteleostomi</taxon>
        <taxon>Actinopterygii</taxon>
        <taxon>Neopterygii</taxon>
        <taxon>Teleostei</taxon>
        <taxon>Neoteleostei</taxon>
        <taxon>Acanthomorphata</taxon>
        <taxon>Eupercaria</taxon>
        <taxon>Perciformes</taxon>
        <taxon>Cottioidei</taxon>
        <taxon>Cottales</taxon>
        <taxon>Liparidae</taxon>
        <taxon>Liparis</taxon>
    </lineage>
</organism>
<keyword evidence="3" id="KW-1185">Reference proteome</keyword>
<protein>
    <submittedName>
        <fullName evidence="2">Vam6/Vps39-like protein</fullName>
    </submittedName>
</protein>
<gene>
    <name evidence="2" type="primary">Vps39_0</name>
    <name evidence="2" type="ORF">EYF80_048538</name>
</gene>
<reference evidence="2 3" key="1">
    <citation type="submission" date="2019-03" db="EMBL/GenBank/DDBJ databases">
        <title>First draft genome of Liparis tanakae, snailfish: a comprehensive survey of snailfish specific genes.</title>
        <authorList>
            <person name="Kim W."/>
            <person name="Song I."/>
            <person name="Jeong J.-H."/>
            <person name="Kim D."/>
            <person name="Kim S."/>
            <person name="Ryu S."/>
            <person name="Song J.Y."/>
            <person name="Lee S.K."/>
        </authorList>
    </citation>
    <scope>NUCLEOTIDE SEQUENCE [LARGE SCALE GENOMIC DNA]</scope>
    <source>
        <tissue evidence="2">Muscle</tissue>
    </source>
</reference>
<evidence type="ECO:0000313" key="2">
    <source>
        <dbReference type="EMBL" id="TNN41283.1"/>
    </source>
</evidence>
<feature type="region of interest" description="Disordered" evidence="1">
    <location>
        <begin position="155"/>
        <end position="176"/>
    </location>
</feature>
<evidence type="ECO:0000256" key="1">
    <source>
        <dbReference type="SAM" id="MobiDB-lite"/>
    </source>
</evidence>